<keyword evidence="3" id="KW-1185">Reference proteome</keyword>
<dbReference type="PANTHER" id="PTHR35271">
    <property type="entry name" value="ABC TRANSPORTER, SUBSTRATE-BINDING LIPOPROTEIN-RELATED"/>
    <property type="match status" value="1"/>
</dbReference>
<keyword evidence="2" id="KW-0067">ATP-binding</keyword>
<dbReference type="AlphaFoldDB" id="A0A0R1H0W8"/>
<evidence type="ECO:0000256" key="1">
    <source>
        <dbReference type="SAM" id="SignalP"/>
    </source>
</evidence>
<feature type="chain" id="PRO_5038828140" evidence="1">
    <location>
        <begin position="26"/>
        <end position="330"/>
    </location>
</feature>
<dbReference type="EMBL" id="AZCV01000002">
    <property type="protein sequence ID" value="KRK38083.1"/>
    <property type="molecule type" value="Genomic_DNA"/>
</dbReference>
<evidence type="ECO:0000313" key="3">
    <source>
        <dbReference type="Proteomes" id="UP000050909"/>
    </source>
</evidence>
<keyword evidence="2" id="KW-0547">Nucleotide-binding</keyword>
<dbReference type="InterPro" id="IPR007487">
    <property type="entry name" value="ABC_transpt-TYRBP-like"/>
</dbReference>
<dbReference type="InterPro" id="IPR028082">
    <property type="entry name" value="Peripla_BP_I"/>
</dbReference>
<organism evidence="2 3">
    <name type="scientific">Amylolactobacillus amylotrophicus DSM 20534</name>
    <dbReference type="NCBI Taxonomy" id="1423722"/>
    <lineage>
        <taxon>Bacteria</taxon>
        <taxon>Bacillati</taxon>
        <taxon>Bacillota</taxon>
        <taxon>Bacilli</taxon>
        <taxon>Lactobacillales</taxon>
        <taxon>Lactobacillaceae</taxon>
        <taxon>Amylolactobacillus</taxon>
    </lineage>
</organism>
<dbReference type="PROSITE" id="PS51257">
    <property type="entry name" value="PROKAR_LIPOPROTEIN"/>
    <property type="match status" value="1"/>
</dbReference>
<dbReference type="PATRIC" id="fig|1423722.3.peg.871"/>
<protein>
    <submittedName>
        <fullName evidence="2">ATP-binding cassette transporter</fullName>
    </submittedName>
</protein>
<reference evidence="2 3" key="1">
    <citation type="journal article" date="2015" name="Genome Announc.">
        <title>Expanding the biotechnology potential of lactobacilli through comparative genomics of 213 strains and associated genera.</title>
        <authorList>
            <person name="Sun Z."/>
            <person name="Harris H.M."/>
            <person name="McCann A."/>
            <person name="Guo C."/>
            <person name="Argimon S."/>
            <person name="Zhang W."/>
            <person name="Yang X."/>
            <person name="Jeffery I.B."/>
            <person name="Cooney J.C."/>
            <person name="Kagawa T.F."/>
            <person name="Liu W."/>
            <person name="Song Y."/>
            <person name="Salvetti E."/>
            <person name="Wrobel A."/>
            <person name="Rasinkangas P."/>
            <person name="Parkhill J."/>
            <person name="Rea M.C."/>
            <person name="O'Sullivan O."/>
            <person name="Ritari J."/>
            <person name="Douillard F.P."/>
            <person name="Paul Ross R."/>
            <person name="Yang R."/>
            <person name="Briner A.E."/>
            <person name="Felis G.E."/>
            <person name="de Vos W.M."/>
            <person name="Barrangou R."/>
            <person name="Klaenhammer T.R."/>
            <person name="Caufield P.W."/>
            <person name="Cui Y."/>
            <person name="Zhang H."/>
            <person name="O'Toole P.W."/>
        </authorList>
    </citation>
    <scope>NUCLEOTIDE SEQUENCE [LARGE SCALE GENOMIC DNA]</scope>
    <source>
        <strain evidence="2 3">DSM 20534</strain>
    </source>
</reference>
<sequence>MMNTTNKKRGIKKHMKKLIAGAALAGVLVGLTACSNEQKSADKDTVKIGILQLLDQSALNDAREGFEAGLKEAGYSGDKVKIDFLNAQGDQSNLRSMSERLKKDKNDLNLAIATPAAQTLQKVDPDTPMLFTAITDPKSAGLVNTPKKPDMNATGVTDMVDVQGQIDFLHQIFPKAKKVGLFYNAGEPNSVFQIKIARKELKKLGLTAVEKTAATTNDVEQAVTALAHQVDAIYIPTDNIAAAAMPTIGKVSEKVKTPVINADATMIKYAGVATRGISYKELGKQTAKMAVKILKGKKIDQLPVEAPAKTELMTSTKRMKLFGITEDMLK</sequence>
<name>A0A0R1H0W8_9LACO</name>
<comment type="caution">
    <text evidence="2">The sequence shown here is derived from an EMBL/GenBank/DDBJ whole genome shotgun (WGS) entry which is preliminary data.</text>
</comment>
<feature type="signal peptide" evidence="1">
    <location>
        <begin position="1"/>
        <end position="25"/>
    </location>
</feature>
<dbReference type="Gene3D" id="3.40.50.2300">
    <property type="match status" value="2"/>
</dbReference>
<accession>A0A0R1H0W8</accession>
<proteinExistence type="predicted"/>
<dbReference type="Proteomes" id="UP000050909">
    <property type="component" value="Unassembled WGS sequence"/>
</dbReference>
<evidence type="ECO:0000313" key="2">
    <source>
        <dbReference type="EMBL" id="KRK38083.1"/>
    </source>
</evidence>
<dbReference type="PANTHER" id="PTHR35271:SF1">
    <property type="entry name" value="ABC TRANSPORTER, SUBSTRATE-BINDING LIPOPROTEIN"/>
    <property type="match status" value="1"/>
</dbReference>
<gene>
    <name evidence="2" type="ORF">FC62_GL000855</name>
</gene>
<dbReference type="CDD" id="cd06325">
    <property type="entry name" value="PBP1_ABC_unchar_transporter"/>
    <property type="match status" value="1"/>
</dbReference>
<dbReference type="GO" id="GO:0005524">
    <property type="term" value="F:ATP binding"/>
    <property type="evidence" value="ECO:0007669"/>
    <property type="project" value="UniProtKB-KW"/>
</dbReference>
<keyword evidence="1" id="KW-0732">Signal</keyword>
<dbReference type="SUPFAM" id="SSF53822">
    <property type="entry name" value="Periplasmic binding protein-like I"/>
    <property type="match status" value="1"/>
</dbReference>
<dbReference type="Pfam" id="PF04392">
    <property type="entry name" value="ABC_sub_bind"/>
    <property type="match status" value="1"/>
</dbReference>